<keyword evidence="4" id="KW-0378">Hydrolase</keyword>
<keyword evidence="3" id="KW-0479">Metal-binding</keyword>
<dbReference type="EMBL" id="BAAABU010000003">
    <property type="protein sequence ID" value="GAA0223027.1"/>
    <property type="molecule type" value="Genomic_DNA"/>
</dbReference>
<comment type="cofactor">
    <cofactor evidence="1">
        <name>Zn(2+)</name>
        <dbReference type="ChEBI" id="CHEBI:29105"/>
    </cofactor>
</comment>
<evidence type="ECO:0000313" key="8">
    <source>
        <dbReference type="Proteomes" id="UP001500416"/>
    </source>
</evidence>
<evidence type="ECO:0000256" key="5">
    <source>
        <dbReference type="ARBA" id="ARBA00022833"/>
    </source>
</evidence>
<dbReference type="RefSeq" id="WP_343933551.1">
    <property type="nucleotide sequence ID" value="NZ_BAAABU010000003.1"/>
</dbReference>
<reference evidence="8" key="1">
    <citation type="journal article" date="2019" name="Int. J. Syst. Evol. Microbiol.">
        <title>The Global Catalogue of Microorganisms (GCM) 10K type strain sequencing project: providing services to taxonomists for standard genome sequencing and annotation.</title>
        <authorList>
            <consortium name="The Broad Institute Genomics Platform"/>
            <consortium name="The Broad Institute Genome Sequencing Center for Infectious Disease"/>
            <person name="Wu L."/>
            <person name="Ma J."/>
        </authorList>
    </citation>
    <scope>NUCLEOTIDE SEQUENCE [LARGE SCALE GENOMIC DNA]</scope>
    <source>
        <strain evidence="8">JCM 3380</strain>
    </source>
</reference>
<dbReference type="Pfam" id="PF01457">
    <property type="entry name" value="Peptidase_M8"/>
    <property type="match status" value="1"/>
</dbReference>
<evidence type="ECO:0000256" key="4">
    <source>
        <dbReference type="ARBA" id="ARBA00022801"/>
    </source>
</evidence>
<organism evidence="7 8">
    <name type="scientific">Saccharothrix mutabilis subsp. mutabilis</name>
    <dbReference type="NCBI Taxonomy" id="66855"/>
    <lineage>
        <taxon>Bacteria</taxon>
        <taxon>Bacillati</taxon>
        <taxon>Actinomycetota</taxon>
        <taxon>Actinomycetes</taxon>
        <taxon>Pseudonocardiales</taxon>
        <taxon>Pseudonocardiaceae</taxon>
        <taxon>Saccharothrix</taxon>
    </lineage>
</organism>
<name>A0ABP3D4E3_9PSEU</name>
<dbReference type="SUPFAM" id="SSF55486">
    <property type="entry name" value="Metalloproteases ('zincins'), catalytic domain"/>
    <property type="match status" value="1"/>
</dbReference>
<proteinExistence type="predicted"/>
<keyword evidence="5" id="KW-0862">Zinc</keyword>
<dbReference type="Proteomes" id="UP001500416">
    <property type="component" value="Unassembled WGS sequence"/>
</dbReference>
<dbReference type="Gene3D" id="3.40.390.10">
    <property type="entry name" value="Collagenase (Catalytic Domain)"/>
    <property type="match status" value="1"/>
</dbReference>
<dbReference type="Gene3D" id="3.90.132.10">
    <property type="entry name" value="Leishmanolysin , domain 2"/>
    <property type="match status" value="1"/>
</dbReference>
<protein>
    <submittedName>
        <fullName evidence="7">Leishmanolysin-related zinc metalloendopeptidase</fullName>
    </submittedName>
</protein>
<evidence type="ECO:0000256" key="6">
    <source>
        <dbReference type="ARBA" id="ARBA00023049"/>
    </source>
</evidence>
<comment type="caution">
    <text evidence="7">The sequence shown here is derived from an EMBL/GenBank/DDBJ whole genome shotgun (WGS) entry which is preliminary data.</text>
</comment>
<keyword evidence="8" id="KW-1185">Reference proteome</keyword>
<sequence>MAEYEVYEARADAGRALEVAETTSPFTITVKFVGGLSETQKAAFKRAADRWARIIVGDLPDVTLDGERIDDVLILAEGTAIDGVGNVLGEAGPTHVRVGGPPCRGVMRFDSADLAQMEGEGTLVDVITHEMGHVLGIGTLWEGLVAGPGSPDPRYTGRVAMVEYEALQGDGEFETVPVENEGGDGSRDSHWRESVFRNELMSSAIGGVGNPISRLTAASLIDLGYRVDLDAAEPYRLPTGGPEAVEPVRRRGKFLRPATTVVAPEESAPAT</sequence>
<keyword evidence="2" id="KW-0645">Protease</keyword>
<evidence type="ECO:0000256" key="3">
    <source>
        <dbReference type="ARBA" id="ARBA00022723"/>
    </source>
</evidence>
<accession>A0ABP3D4E3</accession>
<evidence type="ECO:0000313" key="7">
    <source>
        <dbReference type="EMBL" id="GAA0223027.1"/>
    </source>
</evidence>
<keyword evidence="6" id="KW-0482">Metalloprotease</keyword>
<gene>
    <name evidence="7" type="ORF">GCM10010492_21470</name>
</gene>
<evidence type="ECO:0000256" key="1">
    <source>
        <dbReference type="ARBA" id="ARBA00001947"/>
    </source>
</evidence>
<dbReference type="InterPro" id="IPR024079">
    <property type="entry name" value="MetalloPept_cat_dom_sf"/>
</dbReference>
<evidence type="ECO:0000256" key="2">
    <source>
        <dbReference type="ARBA" id="ARBA00022670"/>
    </source>
</evidence>
<dbReference type="InterPro" id="IPR001577">
    <property type="entry name" value="Peptidase_M8"/>
</dbReference>